<dbReference type="RefSeq" id="XP_020909286.1">
    <property type="nucleotide sequence ID" value="XM_021053627.2"/>
</dbReference>
<accession>A0A913XT37</accession>
<protein>
    <recommendedName>
        <fullName evidence="4">DUF1772 domain-containing protein</fullName>
    </recommendedName>
</protein>
<keyword evidence="3" id="KW-1185">Reference proteome</keyword>
<proteinExistence type="predicted"/>
<dbReference type="PANTHER" id="PTHR36535:SF1">
    <property type="entry name" value="DUF1772 DOMAIN-CONTAINING PROTEIN"/>
    <property type="match status" value="1"/>
</dbReference>
<dbReference type="EnsemblMetazoa" id="XM_021053627.2">
    <property type="protein sequence ID" value="XP_020909286.1"/>
    <property type="gene ID" value="LOC110247217"/>
</dbReference>
<evidence type="ECO:0000313" key="3">
    <source>
        <dbReference type="Proteomes" id="UP000887567"/>
    </source>
</evidence>
<evidence type="ECO:0008006" key="4">
    <source>
        <dbReference type="Google" id="ProtNLM"/>
    </source>
</evidence>
<evidence type="ECO:0000256" key="1">
    <source>
        <dbReference type="SAM" id="Phobius"/>
    </source>
</evidence>
<feature type="transmembrane region" description="Helical" evidence="1">
    <location>
        <begin position="134"/>
        <end position="153"/>
    </location>
</feature>
<dbReference type="PANTHER" id="PTHR36535">
    <property type="entry name" value="YALI0E30327P"/>
    <property type="match status" value="1"/>
</dbReference>
<keyword evidence="1" id="KW-1133">Transmembrane helix</keyword>
<name>A0A913XT37_EXADI</name>
<organism evidence="2 3">
    <name type="scientific">Exaiptasia diaphana</name>
    <name type="common">Tropical sea anemone</name>
    <name type="synonym">Aiptasia pulchella</name>
    <dbReference type="NCBI Taxonomy" id="2652724"/>
    <lineage>
        <taxon>Eukaryota</taxon>
        <taxon>Metazoa</taxon>
        <taxon>Cnidaria</taxon>
        <taxon>Anthozoa</taxon>
        <taxon>Hexacorallia</taxon>
        <taxon>Actiniaria</taxon>
        <taxon>Aiptasiidae</taxon>
        <taxon>Exaiptasia</taxon>
    </lineage>
</organism>
<dbReference type="AlphaFoldDB" id="A0A913XT37"/>
<keyword evidence="1" id="KW-0812">Transmembrane</keyword>
<dbReference type="OrthoDB" id="5954308at2759"/>
<sequence length="154" mass="17115">MDLEKLTPVLKSICVAANGAFVGAAFYVLSVEFPALDEHTYGCVLKILRLEHRHHARMQFGLTVATGLSGVSLYFMNKEKHFPFLVAGSIMLATMPFNKFAIKPACQPLVKPGAKDEMEEKEVREKVNKLRRLLSVRSVAALAGFGYLVYHLTC</sequence>
<evidence type="ECO:0000313" key="2">
    <source>
        <dbReference type="EnsemblMetazoa" id="XP_020909286.1"/>
    </source>
</evidence>
<keyword evidence="1" id="KW-0472">Membrane</keyword>
<reference evidence="2" key="1">
    <citation type="submission" date="2022-11" db="UniProtKB">
        <authorList>
            <consortium name="EnsemblMetazoa"/>
        </authorList>
    </citation>
    <scope>IDENTIFICATION</scope>
</reference>
<dbReference type="Proteomes" id="UP000887567">
    <property type="component" value="Unplaced"/>
</dbReference>
<feature type="transmembrane region" description="Helical" evidence="1">
    <location>
        <begin position="58"/>
        <end position="76"/>
    </location>
</feature>
<dbReference type="KEGG" id="epa:110247217"/>
<dbReference type="OMA" id="ICVAANG"/>
<dbReference type="GeneID" id="110247217"/>